<dbReference type="InterPro" id="IPR013815">
    <property type="entry name" value="ATP_grasp_subdomain_1"/>
</dbReference>
<dbReference type="SUPFAM" id="SSF56059">
    <property type="entry name" value="Glutathione synthetase ATP-binding domain-like"/>
    <property type="match status" value="1"/>
</dbReference>
<sequence>MASSFRNITGSRFMSQLKNSRGVHTARVALLYQAIESPTINGVRKPMKPGGYQDGCADVAFNLSSQPGIDIVTPIESPDPREHIGWSFPDSEDGILAALQKGATHLFANTVVFANHPLQTSARVGEYQDKVKVVGHPPCMVELHDDKHYVNDMLRKSGKFTLPRGWLLEDDGTDLDAKLHSLDLRFPVVGKPVRGRGSHGVKVCQDMAELRTHVQSLFKESPAIILEDYLAGQEATVTVLPPSDDHPSHRALPIVTRFNHTNGVVPYNGIVAVTANSRAITAEEYAKDPAYSAIATECENVAKIMGVTALIRIDVRRFTDEPGSKFALFDVNPKPNMTGPGRPGRENQASLSAIAAAEMGWDYPRLLSEMLKSARPLRRLRGMRPDAV</sequence>
<evidence type="ECO:0000313" key="6">
    <source>
        <dbReference type="Proteomes" id="UP000779574"/>
    </source>
</evidence>
<gene>
    <name evidence="5" type="ORF">KCU76_g13834</name>
</gene>
<dbReference type="EMBL" id="JAHFXF010000796">
    <property type="protein sequence ID" value="KAG9682392.1"/>
    <property type="molecule type" value="Genomic_DNA"/>
</dbReference>
<dbReference type="OrthoDB" id="422362at2759"/>
<dbReference type="PANTHER" id="PTHR23132">
    <property type="entry name" value="D-ALANINE--D-ALANINE LIGASE"/>
    <property type="match status" value="1"/>
</dbReference>
<dbReference type="GO" id="GO:0005524">
    <property type="term" value="F:ATP binding"/>
    <property type="evidence" value="ECO:0007669"/>
    <property type="project" value="UniProtKB-UniRule"/>
</dbReference>
<reference evidence="5" key="2">
    <citation type="submission" date="2021-08" db="EMBL/GenBank/DDBJ databases">
        <authorList>
            <person name="Gostincar C."/>
            <person name="Sun X."/>
            <person name="Song Z."/>
            <person name="Gunde-Cimerman N."/>
        </authorList>
    </citation>
    <scope>NUCLEOTIDE SEQUENCE</scope>
    <source>
        <strain evidence="5">EXF-9911</strain>
    </source>
</reference>
<dbReference type="Proteomes" id="UP000779574">
    <property type="component" value="Unassembled WGS sequence"/>
</dbReference>
<dbReference type="Pfam" id="PF07478">
    <property type="entry name" value="Dala_Dala_lig_C"/>
    <property type="match status" value="1"/>
</dbReference>
<dbReference type="AlphaFoldDB" id="A0A9P8J2K5"/>
<dbReference type="PANTHER" id="PTHR23132:SF23">
    <property type="entry name" value="D-ALANINE--D-ALANINE LIGASE B"/>
    <property type="match status" value="1"/>
</dbReference>
<feature type="non-terminal residue" evidence="5">
    <location>
        <position position="1"/>
    </location>
</feature>
<accession>A0A9P8J2K5</accession>
<feature type="domain" description="ATP-grasp" evidence="4">
    <location>
        <begin position="151"/>
        <end position="372"/>
    </location>
</feature>
<keyword evidence="2" id="KW-0436">Ligase</keyword>
<dbReference type="PROSITE" id="PS50975">
    <property type="entry name" value="ATP_GRASP"/>
    <property type="match status" value="1"/>
</dbReference>
<evidence type="ECO:0000313" key="5">
    <source>
        <dbReference type="EMBL" id="KAG9682392.1"/>
    </source>
</evidence>
<dbReference type="InterPro" id="IPR011095">
    <property type="entry name" value="Dala_Dala_lig_C"/>
</dbReference>
<reference evidence="5" key="1">
    <citation type="journal article" date="2021" name="J Fungi (Basel)">
        <title>Virulence traits and population genomics of the black yeast Aureobasidium melanogenum.</title>
        <authorList>
            <person name="Cernosa A."/>
            <person name="Sun X."/>
            <person name="Gostincar C."/>
            <person name="Fang C."/>
            <person name="Gunde-Cimerman N."/>
            <person name="Song Z."/>
        </authorList>
    </citation>
    <scope>NUCLEOTIDE SEQUENCE</scope>
    <source>
        <strain evidence="5">EXF-9911</strain>
    </source>
</reference>
<proteinExistence type="inferred from homology"/>
<evidence type="ECO:0000256" key="1">
    <source>
        <dbReference type="ARBA" id="ARBA00010871"/>
    </source>
</evidence>
<protein>
    <submittedName>
        <fullName evidence="5">Glutathione synthetase ATP-binding domain-like protein</fullName>
    </submittedName>
</protein>
<dbReference type="GO" id="GO:0008716">
    <property type="term" value="F:D-alanine-D-alanine ligase activity"/>
    <property type="evidence" value="ECO:0007669"/>
    <property type="project" value="InterPro"/>
</dbReference>
<evidence type="ECO:0000256" key="3">
    <source>
        <dbReference type="PROSITE-ProRule" id="PRU00409"/>
    </source>
</evidence>
<comment type="similarity">
    <text evidence="1">Belongs to the D-alanine--D-alanine ligase family.</text>
</comment>
<keyword evidence="3 5" id="KW-0067">ATP-binding</keyword>
<dbReference type="InterPro" id="IPR011761">
    <property type="entry name" value="ATP-grasp"/>
</dbReference>
<evidence type="ECO:0000259" key="4">
    <source>
        <dbReference type="PROSITE" id="PS50975"/>
    </source>
</evidence>
<dbReference type="Gene3D" id="3.30.470.20">
    <property type="entry name" value="ATP-grasp fold, B domain"/>
    <property type="match status" value="1"/>
</dbReference>
<dbReference type="Gene3D" id="3.30.1490.20">
    <property type="entry name" value="ATP-grasp fold, A domain"/>
    <property type="match status" value="1"/>
</dbReference>
<comment type="caution">
    <text evidence="5">The sequence shown here is derived from an EMBL/GenBank/DDBJ whole genome shotgun (WGS) entry which is preliminary data.</text>
</comment>
<organism evidence="5 6">
    <name type="scientific">Aureobasidium melanogenum</name>
    <name type="common">Aureobasidium pullulans var. melanogenum</name>
    <dbReference type="NCBI Taxonomy" id="46634"/>
    <lineage>
        <taxon>Eukaryota</taxon>
        <taxon>Fungi</taxon>
        <taxon>Dikarya</taxon>
        <taxon>Ascomycota</taxon>
        <taxon>Pezizomycotina</taxon>
        <taxon>Dothideomycetes</taxon>
        <taxon>Dothideomycetidae</taxon>
        <taxon>Dothideales</taxon>
        <taxon>Saccotheciaceae</taxon>
        <taxon>Aureobasidium</taxon>
    </lineage>
</organism>
<evidence type="ECO:0000256" key="2">
    <source>
        <dbReference type="ARBA" id="ARBA00022598"/>
    </source>
</evidence>
<keyword evidence="3" id="KW-0547">Nucleotide-binding</keyword>
<name>A0A9P8J2K5_AURME</name>
<dbReference type="GO" id="GO:0046872">
    <property type="term" value="F:metal ion binding"/>
    <property type="evidence" value="ECO:0007669"/>
    <property type="project" value="InterPro"/>
</dbReference>